<dbReference type="SMART" id="SM00443">
    <property type="entry name" value="G_patch"/>
    <property type="match status" value="1"/>
</dbReference>
<dbReference type="EMBL" id="JAPFRF010000019">
    <property type="protein sequence ID" value="KAJ7307567.1"/>
    <property type="molecule type" value="Genomic_DNA"/>
</dbReference>
<evidence type="ECO:0000313" key="5">
    <source>
        <dbReference type="Proteomes" id="UP001142489"/>
    </source>
</evidence>
<feature type="region of interest" description="Disordered" evidence="2">
    <location>
        <begin position="299"/>
        <end position="323"/>
    </location>
</feature>
<feature type="compositionally biased region" description="Low complexity" evidence="2">
    <location>
        <begin position="106"/>
        <end position="125"/>
    </location>
</feature>
<evidence type="ECO:0000259" key="3">
    <source>
        <dbReference type="PROSITE" id="PS50174"/>
    </source>
</evidence>
<comment type="caution">
    <text evidence="4">The sequence shown here is derived from an EMBL/GenBank/DDBJ whole genome shotgun (WGS) entry which is preliminary data.</text>
</comment>
<evidence type="ECO:0000313" key="4">
    <source>
        <dbReference type="EMBL" id="KAJ7307567.1"/>
    </source>
</evidence>
<dbReference type="PANTHER" id="PTHR23149">
    <property type="entry name" value="G PATCH DOMAIN CONTAINING PROTEIN"/>
    <property type="match status" value="1"/>
</dbReference>
<gene>
    <name evidence="4" type="ORF">JRQ81_009593</name>
</gene>
<dbReference type="Pfam" id="PF01585">
    <property type="entry name" value="G-patch"/>
    <property type="match status" value="1"/>
</dbReference>
<dbReference type="AlphaFoldDB" id="A0A9Q1AS16"/>
<proteinExistence type="predicted"/>
<evidence type="ECO:0000256" key="2">
    <source>
        <dbReference type="SAM" id="MobiDB-lite"/>
    </source>
</evidence>
<dbReference type="InterPro" id="IPR000467">
    <property type="entry name" value="G_patch_dom"/>
</dbReference>
<feature type="compositionally biased region" description="Low complexity" evidence="2">
    <location>
        <begin position="24"/>
        <end position="43"/>
    </location>
</feature>
<dbReference type="GO" id="GO:0005730">
    <property type="term" value="C:nucleolus"/>
    <property type="evidence" value="ECO:0007669"/>
    <property type="project" value="TreeGrafter"/>
</dbReference>
<sequence>MKKETPSHITTQRTLFVGSRPTDAAAAAAAAASSPSSSQQRSSGPGDEAGPSGSADPTARARAARRSSPGPEPLLYLEESQQLVSAKEEEGDDGGGDDDDQHQVESVSSGPSSVTSTPPDTPIISLPQPSAAYLTPGGFGSQQLQPTAPAVVRSHRPRGSLWQHFSSNEEDPRLATCNICQAVIPEITIFEILGACVPPTLDMSQTSPEGKTKKGRGLTFAEKQLKKHGWEKGKGLGKQENGISEAIKVKVKSDTAGVGHHSAEQFTFHWWDHLFNASAANLAVEAGKDGGVRVKKVSKQEGRVTNKKPRRAHENKDMLYGSL</sequence>
<dbReference type="PROSITE" id="PS50174">
    <property type="entry name" value="G_PATCH"/>
    <property type="match status" value="1"/>
</dbReference>
<organism evidence="4 5">
    <name type="scientific">Phrynocephalus forsythii</name>
    <dbReference type="NCBI Taxonomy" id="171643"/>
    <lineage>
        <taxon>Eukaryota</taxon>
        <taxon>Metazoa</taxon>
        <taxon>Chordata</taxon>
        <taxon>Craniata</taxon>
        <taxon>Vertebrata</taxon>
        <taxon>Euteleostomi</taxon>
        <taxon>Lepidosauria</taxon>
        <taxon>Squamata</taxon>
        <taxon>Bifurcata</taxon>
        <taxon>Unidentata</taxon>
        <taxon>Episquamata</taxon>
        <taxon>Toxicofera</taxon>
        <taxon>Iguania</taxon>
        <taxon>Acrodonta</taxon>
        <taxon>Agamidae</taxon>
        <taxon>Agaminae</taxon>
        <taxon>Phrynocephalus</taxon>
    </lineage>
</organism>
<name>A0A9Q1AS16_9SAUR</name>
<feature type="domain" description="G-patch" evidence="3">
    <location>
        <begin position="217"/>
        <end position="263"/>
    </location>
</feature>
<dbReference type="InterPro" id="IPR050656">
    <property type="entry name" value="PINX1"/>
</dbReference>
<dbReference type="PANTHER" id="PTHR23149:SF9">
    <property type="entry name" value="G PATCH DOMAIN-CONTAINING PROTEIN 4"/>
    <property type="match status" value="1"/>
</dbReference>
<dbReference type="GO" id="GO:0003676">
    <property type="term" value="F:nucleic acid binding"/>
    <property type="evidence" value="ECO:0007669"/>
    <property type="project" value="InterPro"/>
</dbReference>
<reference evidence="4" key="1">
    <citation type="journal article" date="2023" name="DNA Res.">
        <title>Chromosome-level genome assembly of Phrynocephalus forsythii using third-generation DNA sequencing and Hi-C analysis.</title>
        <authorList>
            <person name="Qi Y."/>
            <person name="Zhao W."/>
            <person name="Zhao Y."/>
            <person name="Niu C."/>
            <person name="Cao S."/>
            <person name="Zhang Y."/>
        </authorList>
    </citation>
    <scope>NUCLEOTIDE SEQUENCE</scope>
    <source>
        <tissue evidence="4">Muscle</tissue>
    </source>
</reference>
<dbReference type="Proteomes" id="UP001142489">
    <property type="component" value="Unassembled WGS sequence"/>
</dbReference>
<dbReference type="OrthoDB" id="10019757at2759"/>
<protein>
    <recommendedName>
        <fullName evidence="1">G patch domain-containing protein 4</fullName>
    </recommendedName>
</protein>
<keyword evidence="5" id="KW-1185">Reference proteome</keyword>
<feature type="region of interest" description="Disordered" evidence="2">
    <location>
        <begin position="1"/>
        <end position="149"/>
    </location>
</feature>
<accession>A0A9Q1AS16</accession>
<evidence type="ECO:0000256" key="1">
    <source>
        <dbReference type="ARBA" id="ARBA00040365"/>
    </source>
</evidence>
<feature type="compositionally biased region" description="Acidic residues" evidence="2">
    <location>
        <begin position="89"/>
        <end position="100"/>
    </location>
</feature>